<dbReference type="AlphaFoldDB" id="A0A504Y1D9"/>
<dbReference type="EMBL" id="LR812646">
    <property type="protein sequence ID" value="CAC5431109.1"/>
    <property type="molecule type" value="Genomic_DNA"/>
</dbReference>
<dbReference type="VEuPathDB" id="TriTrypDB:LDHU3_26.3540"/>
<name>A0A504Y1D9_LEIDO</name>
<dbReference type="Proteomes" id="UP000318821">
    <property type="component" value="Unassembled WGS sequence"/>
</dbReference>
<dbReference type="VEuPathDB" id="TriTrypDB:LdCL_260033100"/>
<feature type="signal peptide" evidence="1">
    <location>
        <begin position="1"/>
        <end position="17"/>
    </location>
</feature>
<dbReference type="VEuPathDB" id="TriTrypDB:LdBPK_262710.1"/>
<reference evidence="3" key="2">
    <citation type="submission" date="2019-02" db="EMBL/GenBank/DDBJ databases">
        <title>FDA dAtabase for Regulatory Grade micrObial Sequences (FDA-ARGOS): Supporting development and validation of Infectious Disease Dx tests.</title>
        <authorList>
            <person name="Duncan R."/>
            <person name="Fisher C."/>
            <person name="Tallon L.J."/>
            <person name="Sadzewicz L."/>
            <person name="Sengamalay N."/>
            <person name="Ott S."/>
            <person name="Godinez A."/>
            <person name="Nagaraj S."/>
            <person name="Nadendla S."/>
            <person name="Sichtig H."/>
        </authorList>
    </citation>
    <scope>NUCLEOTIDE SEQUENCE</scope>
    <source>
        <strain evidence="3">FDAARGOS_360</strain>
    </source>
</reference>
<evidence type="ECO:0000256" key="1">
    <source>
        <dbReference type="SAM" id="SignalP"/>
    </source>
</evidence>
<gene>
    <name evidence="3" type="ORF">CGC20_5785</name>
    <name evidence="2" type="ORF">LDHU3_26.3540</name>
</gene>
<reference evidence="4" key="1">
    <citation type="submission" date="2019-02" db="EMBL/GenBank/DDBJ databases">
        <title>FDA dAtabase for Regulatory Grade micrObial Sequences (FDA-ARGOS): Supporting development and validation of Infectious Disease Dx tests.</title>
        <authorList>
            <person name="Duncan R."/>
            <person name="Fisher C."/>
            <person name="Tallon L."/>
            <person name="Sadzewicz L."/>
            <person name="Sengamalay N."/>
            <person name="Ott S."/>
            <person name="Godinez A."/>
            <person name="Nagaraj S."/>
            <person name="Vavikolanu K."/>
            <person name="Vyas G."/>
            <person name="Nadendla S."/>
            <person name="Aluvathingal J."/>
            <person name="Sichtig H."/>
        </authorList>
    </citation>
    <scope>NUCLEOTIDE SEQUENCE [LARGE SCALE GENOMIC DNA]</scope>
    <source>
        <strain evidence="4">FDAARGOS_360</strain>
    </source>
</reference>
<evidence type="ECO:0000313" key="4">
    <source>
        <dbReference type="Proteomes" id="UP000318821"/>
    </source>
</evidence>
<evidence type="ECO:0000313" key="2">
    <source>
        <dbReference type="EMBL" id="CAC5431109.1"/>
    </source>
</evidence>
<evidence type="ECO:0000313" key="3">
    <source>
        <dbReference type="EMBL" id="TPP52140.1"/>
    </source>
</evidence>
<proteinExistence type="predicted"/>
<keyword evidence="1" id="KW-0732">Signal</keyword>
<dbReference type="EMBL" id="RHLD01000018">
    <property type="protein sequence ID" value="TPP52140.1"/>
    <property type="molecule type" value="Genomic_DNA"/>
</dbReference>
<accession>A0A504Y1D9</accession>
<dbReference type="Proteomes" id="UP000601710">
    <property type="component" value="Chromosome 26"/>
</dbReference>
<sequence length="377" mass="40854">MISQCFYLAALITTAMTITTSNVTFYQEGLSTRIDGTPTVVRNIAPDWIETAAMTVSSTTKELAVVLADPLRAHMTADVTIGDSATAVAADVNVSIYGAFNISKIPHDDDCNTQSFVMNSCHVYMRVSGTVDTVAQLPADEQNICDAVSQITHDLITPVAFIPYPPVVDGATDIAKSTYLMKYRLVNVLSENTGLPVEAHFVRKNVLRVAFGSFVRTSILFDSAYDYDVDVLNAMAVLSRWATKKLNISIDPENSTTTRIPFHGGAVTVPTLRSIVRQAIHEDALATLRTLVPRGASVSYDVVINDFQCKLFNTICSVPVSNGVQVINTRFRGMGDLGTILDNTASASMDALLTNITTVAFKLVGSTFGDRIYLPVF</sequence>
<reference evidence="2" key="3">
    <citation type="submission" date="2020-06" db="EMBL/GenBank/DDBJ databases">
        <authorList>
            <person name="Camacho E."/>
            <person name="Gonzalez-de la Fuente S."/>
            <person name="Rastrojo A."/>
            <person name="Peiro-Pastor R."/>
            <person name="Solana JC."/>
            <person name="Tabera L."/>
            <person name="Gamarro F."/>
            <person name="Carrasco-Ramiro F."/>
            <person name="Requena JM."/>
            <person name="Aguado B."/>
        </authorList>
    </citation>
    <scope>NUCLEOTIDE SEQUENCE</scope>
</reference>
<organism evidence="3 4">
    <name type="scientific">Leishmania donovani</name>
    <dbReference type="NCBI Taxonomy" id="5661"/>
    <lineage>
        <taxon>Eukaryota</taxon>
        <taxon>Discoba</taxon>
        <taxon>Euglenozoa</taxon>
        <taxon>Kinetoplastea</taxon>
        <taxon>Metakinetoplastina</taxon>
        <taxon>Trypanosomatida</taxon>
        <taxon>Trypanosomatidae</taxon>
        <taxon>Leishmaniinae</taxon>
        <taxon>Leishmania</taxon>
    </lineage>
</organism>
<protein>
    <submittedName>
        <fullName evidence="2">Hypothetical_protein_conserved</fullName>
    </submittedName>
</protein>
<feature type="chain" id="PRO_5036362982" evidence="1">
    <location>
        <begin position="18"/>
        <end position="377"/>
    </location>
</feature>